<dbReference type="NCBIfam" id="TIGR02890">
    <property type="entry name" value="bacill_yteA"/>
    <property type="match status" value="1"/>
</dbReference>
<dbReference type="OrthoDB" id="9811543at2"/>
<organism evidence="6 7">
    <name type="scientific">Clostridium tagluense</name>
    <dbReference type="NCBI Taxonomy" id="360422"/>
    <lineage>
        <taxon>Bacteria</taxon>
        <taxon>Bacillati</taxon>
        <taxon>Bacillota</taxon>
        <taxon>Clostridia</taxon>
        <taxon>Eubacteriales</taxon>
        <taxon>Clostridiaceae</taxon>
        <taxon>Clostridium</taxon>
    </lineage>
</organism>
<protein>
    <submittedName>
        <fullName evidence="6">Molecular chaperone DnaK</fullName>
    </submittedName>
</protein>
<dbReference type="PANTHER" id="PTHR33823:SF4">
    <property type="entry name" value="GENERAL STRESS PROTEIN 16O"/>
    <property type="match status" value="1"/>
</dbReference>
<evidence type="ECO:0000259" key="5">
    <source>
        <dbReference type="Pfam" id="PF01258"/>
    </source>
</evidence>
<evidence type="ECO:0000256" key="2">
    <source>
        <dbReference type="ARBA" id="ARBA00022771"/>
    </source>
</evidence>
<keyword evidence="2" id="KW-0863">Zinc-finger</keyword>
<evidence type="ECO:0000313" key="7">
    <source>
        <dbReference type="Proteomes" id="UP000287872"/>
    </source>
</evidence>
<evidence type="ECO:0000256" key="4">
    <source>
        <dbReference type="PROSITE-ProRule" id="PRU00510"/>
    </source>
</evidence>
<proteinExistence type="predicted"/>
<dbReference type="Proteomes" id="UP000287872">
    <property type="component" value="Unassembled WGS sequence"/>
</dbReference>
<dbReference type="InterPro" id="IPR014240">
    <property type="entry name" value="YteA"/>
</dbReference>
<feature type="domain" description="Zinc finger DksA/TraR C4-type" evidence="5">
    <location>
        <begin position="88"/>
        <end position="117"/>
    </location>
</feature>
<dbReference type="EMBL" id="BHYK01000003">
    <property type="protein sequence ID" value="GCD08927.1"/>
    <property type="molecule type" value="Genomic_DNA"/>
</dbReference>
<dbReference type="SUPFAM" id="SSF57716">
    <property type="entry name" value="Glucocorticoid receptor-like (DNA-binding domain)"/>
    <property type="match status" value="1"/>
</dbReference>
<dbReference type="Gene3D" id="1.20.120.910">
    <property type="entry name" value="DksA, coiled-coil domain"/>
    <property type="match status" value="1"/>
</dbReference>
<reference evidence="6 7" key="1">
    <citation type="submission" date="2018-11" db="EMBL/GenBank/DDBJ databases">
        <title>Genome sequencing and assembly of Clostridium tagluense strain A121.</title>
        <authorList>
            <person name="Murakami T."/>
            <person name="Segawa T."/>
            <person name="Shcherbakova V.A."/>
            <person name="Mori H."/>
            <person name="Yoshimura Y."/>
        </authorList>
    </citation>
    <scope>NUCLEOTIDE SEQUENCE [LARGE SCALE GENOMIC DNA]</scope>
    <source>
        <strain evidence="6 7">A121</strain>
    </source>
</reference>
<dbReference type="GO" id="GO:0008270">
    <property type="term" value="F:zinc ion binding"/>
    <property type="evidence" value="ECO:0007669"/>
    <property type="project" value="UniProtKB-KW"/>
</dbReference>
<dbReference type="InterPro" id="IPR000962">
    <property type="entry name" value="Znf_DskA_TraR"/>
</dbReference>
<dbReference type="PROSITE" id="PS51128">
    <property type="entry name" value="ZF_DKSA_2"/>
    <property type="match status" value="1"/>
</dbReference>
<dbReference type="RefSeq" id="WP_124997873.1">
    <property type="nucleotide sequence ID" value="NZ_BHYK01000003.1"/>
</dbReference>
<name>A0A401UH95_9CLOT</name>
<keyword evidence="7" id="KW-1185">Reference proteome</keyword>
<evidence type="ECO:0000256" key="3">
    <source>
        <dbReference type="ARBA" id="ARBA00022833"/>
    </source>
</evidence>
<evidence type="ECO:0000256" key="1">
    <source>
        <dbReference type="ARBA" id="ARBA00022723"/>
    </source>
</evidence>
<dbReference type="SUPFAM" id="SSF109635">
    <property type="entry name" value="DnaK suppressor protein DksA, alpha-hairpin domain"/>
    <property type="match status" value="1"/>
</dbReference>
<dbReference type="Pfam" id="PF01258">
    <property type="entry name" value="zf-dskA_traR"/>
    <property type="match status" value="1"/>
</dbReference>
<sequence>MEDEKIQYFKKRLISEKSRVQSLINQLKQNGVANSNSEIASEISFYDNHPSDTATEIFDIEKGLALKANEMSIIKKIQNALKSIENNTYGKCKSCGNDIIEERLEFIPYAENCVSCEKSIGDKKPAQQNDRPVEEDVMGMPFRYSSSAGEVGIDSEDTYMVVDRFNELDDIIEYYDDDDEGGYVEPIEKISNAQYKNQLPD</sequence>
<evidence type="ECO:0000313" key="6">
    <source>
        <dbReference type="EMBL" id="GCD08927.1"/>
    </source>
</evidence>
<dbReference type="AlphaFoldDB" id="A0A401UH95"/>
<feature type="zinc finger region" description="dksA C4-type" evidence="4">
    <location>
        <begin position="92"/>
        <end position="116"/>
    </location>
</feature>
<accession>A0A401UH95</accession>
<keyword evidence="3" id="KW-0862">Zinc</keyword>
<dbReference type="InterPro" id="IPR037187">
    <property type="entry name" value="DnaK_N"/>
</dbReference>
<dbReference type="PANTHER" id="PTHR33823">
    <property type="entry name" value="RNA POLYMERASE-BINDING TRANSCRIPTION FACTOR DKSA-RELATED"/>
    <property type="match status" value="1"/>
</dbReference>
<comment type="caution">
    <text evidence="6">The sequence shown here is derived from an EMBL/GenBank/DDBJ whole genome shotgun (WGS) entry which is preliminary data.</text>
</comment>
<keyword evidence="1" id="KW-0479">Metal-binding</keyword>
<gene>
    <name evidence="6" type="ORF">Ctaglu_05500</name>
</gene>